<dbReference type="PROSITE" id="PS50005">
    <property type="entry name" value="TPR"/>
    <property type="match status" value="1"/>
</dbReference>
<dbReference type="Gene3D" id="1.10.10.10">
    <property type="entry name" value="Winged helix-like DNA-binding domain superfamily/Winged helix DNA-binding domain"/>
    <property type="match status" value="1"/>
</dbReference>
<dbReference type="SUPFAM" id="SSF48452">
    <property type="entry name" value="TPR-like"/>
    <property type="match status" value="1"/>
</dbReference>
<dbReference type="RefSeq" id="WP_285933762.1">
    <property type="nucleotide sequence ID" value="NZ_JASTZU010000058.1"/>
</dbReference>
<dbReference type="InterPro" id="IPR036388">
    <property type="entry name" value="WH-like_DNA-bd_sf"/>
</dbReference>
<evidence type="ECO:0000256" key="3">
    <source>
        <dbReference type="PROSITE-ProRule" id="PRU00339"/>
    </source>
</evidence>
<feature type="repeat" description="TPR" evidence="3">
    <location>
        <begin position="91"/>
        <end position="124"/>
    </location>
</feature>
<name>A0ABT7L9F7_9BACI</name>
<proteinExistence type="predicted"/>
<protein>
    <submittedName>
        <fullName evidence="4">Tetratricopeptide repeat protein</fullName>
    </submittedName>
</protein>
<keyword evidence="5" id="KW-1185">Reference proteome</keyword>
<dbReference type="Pfam" id="PF13414">
    <property type="entry name" value="TPR_11"/>
    <property type="match status" value="1"/>
</dbReference>
<evidence type="ECO:0000313" key="5">
    <source>
        <dbReference type="Proteomes" id="UP001235343"/>
    </source>
</evidence>
<keyword evidence="2" id="KW-0804">Transcription</keyword>
<evidence type="ECO:0000256" key="1">
    <source>
        <dbReference type="ARBA" id="ARBA00023015"/>
    </source>
</evidence>
<evidence type="ECO:0000256" key="2">
    <source>
        <dbReference type="ARBA" id="ARBA00023163"/>
    </source>
</evidence>
<keyword evidence="3" id="KW-0802">TPR repeat</keyword>
<organism evidence="4 5">
    <name type="scientific">Aquibacillus rhizosphaerae</name>
    <dbReference type="NCBI Taxonomy" id="3051431"/>
    <lineage>
        <taxon>Bacteria</taxon>
        <taxon>Bacillati</taxon>
        <taxon>Bacillota</taxon>
        <taxon>Bacilli</taxon>
        <taxon>Bacillales</taxon>
        <taxon>Bacillaceae</taxon>
        <taxon>Aquibacillus</taxon>
    </lineage>
</organism>
<gene>
    <name evidence="4" type="ORF">QQS35_18820</name>
</gene>
<reference evidence="4 5" key="1">
    <citation type="submission" date="2023-06" db="EMBL/GenBank/DDBJ databases">
        <title>Aquibacillus rhizosphaerae LR5S19.</title>
        <authorList>
            <person name="Sun J.-Q."/>
        </authorList>
    </citation>
    <scope>NUCLEOTIDE SEQUENCE [LARGE SCALE GENOMIC DNA]</scope>
    <source>
        <strain evidence="4 5">LR5S19</strain>
    </source>
</reference>
<accession>A0ABT7L9F7</accession>
<sequence>MTRMSDLTEEELLMKEEAWLEQGDESEVRWINEGIRIYKQLAKENRKEIRYKESVANLLLQQGEDLKMRTRAYDEAIKRFNHLLHYDPDYPRAYYRLGFLYFHQEKWIKSIDSFQQALNGITTKKRNQLDKEQQIKAHHYILKSTQIILNDSLGKVDKIPDEDLDLFGEIKVLRNELKAGLQEKPYQMIVDGEEVNYISENEYEKLTDPDKNTECFVLNQRTMNDTFISLFGKEDWLNPRYVPLLEYLMRHPDGVESATIIERRQQASKNPKDKLRQDIRRLRENLNRSFPDIEFIKTINGGYQWNWKKEYRMFKHTRDVTSEMLMD</sequence>
<comment type="caution">
    <text evidence="4">The sequence shown here is derived from an EMBL/GenBank/DDBJ whole genome shotgun (WGS) entry which is preliminary data.</text>
</comment>
<keyword evidence="1" id="KW-0805">Transcription regulation</keyword>
<dbReference type="EMBL" id="JASTZU010000058">
    <property type="protein sequence ID" value="MDL4842491.1"/>
    <property type="molecule type" value="Genomic_DNA"/>
</dbReference>
<dbReference type="InterPro" id="IPR019734">
    <property type="entry name" value="TPR_rpt"/>
</dbReference>
<dbReference type="Proteomes" id="UP001235343">
    <property type="component" value="Unassembled WGS sequence"/>
</dbReference>
<dbReference type="Gene3D" id="1.25.40.10">
    <property type="entry name" value="Tetratricopeptide repeat domain"/>
    <property type="match status" value="1"/>
</dbReference>
<evidence type="ECO:0000313" key="4">
    <source>
        <dbReference type="EMBL" id="MDL4842491.1"/>
    </source>
</evidence>
<dbReference type="InterPro" id="IPR011990">
    <property type="entry name" value="TPR-like_helical_dom_sf"/>
</dbReference>
<dbReference type="SUPFAM" id="SSF46894">
    <property type="entry name" value="C-terminal effector domain of the bipartite response regulators"/>
    <property type="match status" value="1"/>
</dbReference>
<dbReference type="InterPro" id="IPR016032">
    <property type="entry name" value="Sig_transdc_resp-reg_C-effctor"/>
</dbReference>